<dbReference type="Proteomes" id="UP000228976">
    <property type="component" value="Unassembled WGS sequence"/>
</dbReference>
<dbReference type="CDD" id="cd07989">
    <property type="entry name" value="LPLAT_AGPAT-like"/>
    <property type="match status" value="1"/>
</dbReference>
<evidence type="ECO:0000313" key="7">
    <source>
        <dbReference type="Proteomes" id="UP000228976"/>
    </source>
</evidence>
<feature type="region of interest" description="Disordered" evidence="3">
    <location>
        <begin position="298"/>
        <end position="334"/>
    </location>
</feature>
<keyword evidence="7" id="KW-1185">Reference proteome</keyword>
<dbReference type="PANTHER" id="PTHR10434">
    <property type="entry name" value="1-ACYL-SN-GLYCEROL-3-PHOSPHATE ACYLTRANSFERASE"/>
    <property type="match status" value="1"/>
</dbReference>
<dbReference type="Pfam" id="PF01553">
    <property type="entry name" value="Acyltransferase"/>
    <property type="match status" value="1"/>
</dbReference>
<evidence type="ECO:0000313" key="5">
    <source>
        <dbReference type="EMBL" id="HJF18536.1"/>
    </source>
</evidence>
<dbReference type="EMBL" id="MWWU01000001">
    <property type="protein sequence ID" value="OZG56792.1"/>
    <property type="molecule type" value="Genomic_DNA"/>
</dbReference>
<reference evidence="5" key="3">
    <citation type="submission" date="2021-09" db="EMBL/GenBank/DDBJ databases">
        <authorList>
            <person name="Gilroy R."/>
        </authorList>
    </citation>
    <scope>NUCLEOTIDE SEQUENCE</scope>
    <source>
        <strain evidence="5">578</strain>
    </source>
</reference>
<dbReference type="InterPro" id="IPR002123">
    <property type="entry name" value="Plipid/glycerol_acylTrfase"/>
</dbReference>
<dbReference type="OrthoDB" id="9806008at2"/>
<dbReference type="SUPFAM" id="SSF69593">
    <property type="entry name" value="Glycerol-3-phosphate (1)-acyltransferase"/>
    <property type="match status" value="1"/>
</dbReference>
<proteinExistence type="predicted"/>
<dbReference type="SMART" id="SM00563">
    <property type="entry name" value="PlsC"/>
    <property type="match status" value="1"/>
</dbReference>
<reference evidence="5" key="2">
    <citation type="journal article" date="2021" name="PeerJ">
        <title>Extensive microbial diversity within the chicken gut microbiome revealed by metagenomics and culture.</title>
        <authorList>
            <person name="Gilroy R."/>
            <person name="Ravi A."/>
            <person name="Getino M."/>
            <person name="Pursley I."/>
            <person name="Horton D.L."/>
            <person name="Alikhan N.F."/>
            <person name="Baker D."/>
            <person name="Gharbi K."/>
            <person name="Hall N."/>
            <person name="Watson M."/>
            <person name="Adriaenssens E.M."/>
            <person name="Foster-Nyarko E."/>
            <person name="Jarju S."/>
            <person name="Secka A."/>
            <person name="Antonio M."/>
            <person name="Oren A."/>
            <person name="Chaudhuri R.R."/>
            <person name="La Ragione R."/>
            <person name="Hildebrand F."/>
            <person name="Pallen M.J."/>
        </authorList>
    </citation>
    <scope>NUCLEOTIDE SEQUENCE</scope>
    <source>
        <strain evidence="5">578</strain>
    </source>
</reference>
<protein>
    <submittedName>
        <fullName evidence="6">1-acyl-sn-glycerol-3-phosphate acyltransferase</fullName>
    </submittedName>
</protein>
<dbReference type="GO" id="GO:0003841">
    <property type="term" value="F:1-acylglycerol-3-phosphate O-acyltransferase activity"/>
    <property type="evidence" value="ECO:0007669"/>
    <property type="project" value="TreeGrafter"/>
</dbReference>
<evidence type="ECO:0000259" key="4">
    <source>
        <dbReference type="SMART" id="SM00563"/>
    </source>
</evidence>
<dbReference type="RefSeq" id="WP_094689230.1">
    <property type="nucleotide sequence ID" value="NZ_JACBYZ010000001.1"/>
</dbReference>
<evidence type="ECO:0000256" key="1">
    <source>
        <dbReference type="ARBA" id="ARBA00022679"/>
    </source>
</evidence>
<feature type="domain" description="Phospholipid/glycerol acyltransferase" evidence="4">
    <location>
        <begin position="88"/>
        <end position="212"/>
    </location>
</feature>
<keyword evidence="1 6" id="KW-0808">Transferase</keyword>
<dbReference type="EMBL" id="DYWK01000007">
    <property type="protein sequence ID" value="HJF18536.1"/>
    <property type="molecule type" value="Genomic_DNA"/>
</dbReference>
<reference evidence="6 7" key="1">
    <citation type="journal article" date="2017" name="BMC Genomics">
        <title>Comparative genomic and phylogenomic analyses of the Bifidobacteriaceae family.</title>
        <authorList>
            <person name="Lugli G.A."/>
            <person name="Milani C."/>
            <person name="Turroni F."/>
            <person name="Duranti S."/>
            <person name="Mancabelli L."/>
            <person name="Mangifesta M."/>
            <person name="Ferrario C."/>
            <person name="Modesto M."/>
            <person name="Mattarelli P."/>
            <person name="Jiri K."/>
            <person name="van Sinderen D."/>
            <person name="Ventura M."/>
        </authorList>
    </citation>
    <scope>NUCLEOTIDE SEQUENCE [LARGE SCALE GENOMIC DNA]</scope>
    <source>
        <strain evidence="6 7">LMG 21773</strain>
    </source>
</reference>
<evidence type="ECO:0000313" key="6">
    <source>
        <dbReference type="EMBL" id="OZG56792.1"/>
    </source>
</evidence>
<dbReference type="PANTHER" id="PTHR10434:SF11">
    <property type="entry name" value="1-ACYL-SN-GLYCEROL-3-PHOSPHATE ACYLTRANSFERASE"/>
    <property type="match status" value="1"/>
</dbReference>
<sequence length="334" mass="37522">MVSPGKPSPGRSVPALSDEQVRRLSRRHALVDPTHYLYGRLHQPNTKEIEAQNPKRTERLLAGVAAVTRMRSHCYAFGVEHIPQNGVFITAATHVTQMDVFVPMMTLFHLGRRPRFMAKAELAKWPWVGSALRCVGMQPVERRGGKAKEIEEQSIKILTSGRPLTIFPEGTVSRDPKKWPMSLKPGIAYIALEASQRLGYPVPIFPAVTWGGASINNFWPWPRKNIMLGIGKALDYSDLLVDAASWKGEPSKEAVAELTERIRRAMELIMAEIRGENPPQEGMWDYRTMSRVPRPALSAEYEMDTERLDETNQFDEPLVPRSKDLGEGDVAGED</sequence>
<dbReference type="AlphaFoldDB" id="A0A261FCD0"/>
<dbReference type="GO" id="GO:0006654">
    <property type="term" value="P:phosphatidic acid biosynthetic process"/>
    <property type="evidence" value="ECO:0007669"/>
    <property type="project" value="TreeGrafter"/>
</dbReference>
<evidence type="ECO:0000256" key="2">
    <source>
        <dbReference type="ARBA" id="ARBA00023315"/>
    </source>
</evidence>
<dbReference type="Proteomes" id="UP000715651">
    <property type="component" value="Unassembled WGS sequence"/>
</dbReference>
<organism evidence="6 7">
    <name type="scientific">Aeriscardovia aeriphila</name>
    <dbReference type="NCBI Taxonomy" id="218139"/>
    <lineage>
        <taxon>Bacteria</taxon>
        <taxon>Bacillati</taxon>
        <taxon>Actinomycetota</taxon>
        <taxon>Actinomycetes</taxon>
        <taxon>Bifidobacteriales</taxon>
        <taxon>Bifidobacteriaceae</taxon>
        <taxon>Aeriscardovia</taxon>
    </lineage>
</organism>
<name>A0A261FCD0_9BIFI</name>
<accession>A0A261FCD0</accession>
<evidence type="ECO:0000256" key="3">
    <source>
        <dbReference type="SAM" id="MobiDB-lite"/>
    </source>
</evidence>
<keyword evidence="2 6" id="KW-0012">Acyltransferase</keyword>
<comment type="caution">
    <text evidence="6">The sequence shown here is derived from an EMBL/GenBank/DDBJ whole genome shotgun (WGS) entry which is preliminary data.</text>
</comment>
<gene>
    <name evidence="6" type="ORF">AEAE_0101</name>
    <name evidence="5" type="ORF">K8U78_05270</name>
</gene>